<proteinExistence type="predicted"/>
<dbReference type="PANTHER" id="PTHR46648:SF1">
    <property type="entry name" value="ADENOSINE 5'-MONOPHOSPHORAMIDASE HNT1"/>
    <property type="match status" value="1"/>
</dbReference>
<feature type="short sequence motif" description="Histidine triad motif" evidence="2 3">
    <location>
        <begin position="107"/>
        <end position="111"/>
    </location>
</feature>
<evidence type="ECO:0000256" key="1">
    <source>
        <dbReference type="PIRSR" id="PIRSR601310-1"/>
    </source>
</evidence>
<feature type="active site" description="Tele-AMP-histidine intermediate" evidence="1">
    <location>
        <position position="109"/>
    </location>
</feature>
<organism evidence="5">
    <name type="scientific">Paraconexibacter sp. AEG42_29</name>
    <dbReference type="NCBI Taxonomy" id="2997339"/>
    <lineage>
        <taxon>Bacteria</taxon>
        <taxon>Bacillati</taxon>
        <taxon>Actinomycetota</taxon>
        <taxon>Thermoleophilia</taxon>
        <taxon>Solirubrobacterales</taxon>
        <taxon>Paraconexibacteraceae</taxon>
        <taxon>Paraconexibacter</taxon>
    </lineage>
</organism>
<feature type="domain" description="HIT" evidence="4">
    <location>
        <begin position="15"/>
        <end position="122"/>
    </location>
</feature>
<evidence type="ECO:0000256" key="3">
    <source>
        <dbReference type="PROSITE-ProRule" id="PRU00464"/>
    </source>
</evidence>
<evidence type="ECO:0000259" key="4">
    <source>
        <dbReference type="PROSITE" id="PS51084"/>
    </source>
</evidence>
<name>A0AAU7AYA0_9ACTN</name>
<dbReference type="KEGG" id="parq:DSM112329_03470"/>
<dbReference type="GO" id="GO:0009117">
    <property type="term" value="P:nucleotide metabolic process"/>
    <property type="evidence" value="ECO:0007669"/>
    <property type="project" value="TreeGrafter"/>
</dbReference>
<dbReference type="RefSeq" id="WP_354697825.1">
    <property type="nucleotide sequence ID" value="NZ_CP114014.1"/>
</dbReference>
<evidence type="ECO:0000313" key="5">
    <source>
        <dbReference type="EMBL" id="XAY06596.1"/>
    </source>
</evidence>
<dbReference type="PRINTS" id="PR00332">
    <property type="entry name" value="HISTRIAD"/>
</dbReference>
<dbReference type="InterPro" id="IPR036265">
    <property type="entry name" value="HIT-like_sf"/>
</dbReference>
<dbReference type="Pfam" id="PF01230">
    <property type="entry name" value="HIT"/>
    <property type="match status" value="1"/>
</dbReference>
<dbReference type="AlphaFoldDB" id="A0AAU7AYA0"/>
<evidence type="ECO:0000256" key="2">
    <source>
        <dbReference type="PIRSR" id="PIRSR601310-3"/>
    </source>
</evidence>
<accession>A0AAU7AYA0</accession>
<sequence length="148" mass="16528">MAEFAPPEHVADDCIFCKIIARELPAFVLDEDEHTLSFMDINPGTRGHALVIPRNHSQDLIAIEPADLQATILSAQRLAARMKDRLQCDGVNLLNCCGADAWQTVFHTHIHVIPRYKDDPERDPLRLPWIPKPGDMADIEAAAQELTA</sequence>
<dbReference type="EMBL" id="CP114014">
    <property type="protein sequence ID" value="XAY06596.1"/>
    <property type="molecule type" value="Genomic_DNA"/>
</dbReference>
<gene>
    <name evidence="5" type="primary">hit</name>
    <name evidence="5" type="ORF">DSM112329_03470</name>
</gene>
<dbReference type="InterPro" id="IPR001310">
    <property type="entry name" value="Histidine_triad_HIT"/>
</dbReference>
<protein>
    <submittedName>
        <fullName evidence="5">Protein hit</fullName>
    </submittedName>
</protein>
<dbReference type="PANTHER" id="PTHR46648">
    <property type="entry name" value="HIT FAMILY PROTEIN 1"/>
    <property type="match status" value="1"/>
</dbReference>
<dbReference type="PROSITE" id="PS51084">
    <property type="entry name" value="HIT_2"/>
    <property type="match status" value="1"/>
</dbReference>
<dbReference type="SUPFAM" id="SSF54197">
    <property type="entry name" value="HIT-like"/>
    <property type="match status" value="1"/>
</dbReference>
<dbReference type="Gene3D" id="3.30.428.10">
    <property type="entry name" value="HIT-like"/>
    <property type="match status" value="1"/>
</dbReference>
<reference evidence="5" key="1">
    <citation type="submission" date="2022-12" db="EMBL/GenBank/DDBJ databases">
        <title>Paraconexibacter alkalitolerans sp. nov. and Baekduia alba sp. nov., isolated from soil and emended description of the genera Paraconexibacter (Chun et al., 2020) and Baekduia (An et al., 2020).</title>
        <authorList>
            <person name="Vieira S."/>
            <person name="Huber K.J."/>
            <person name="Geppert A."/>
            <person name="Wolf J."/>
            <person name="Neumann-Schaal M."/>
            <person name="Muesken M."/>
            <person name="Overmann J."/>
        </authorList>
    </citation>
    <scope>NUCLEOTIDE SEQUENCE</scope>
    <source>
        <strain evidence="5">AEG42_29</strain>
    </source>
</reference>
<dbReference type="InterPro" id="IPR011146">
    <property type="entry name" value="HIT-like"/>
</dbReference>
<dbReference type="GO" id="GO:0003824">
    <property type="term" value="F:catalytic activity"/>
    <property type="evidence" value="ECO:0007669"/>
    <property type="project" value="InterPro"/>
</dbReference>